<keyword evidence="1" id="KW-0732">Signal</keyword>
<sequence length="37" mass="4180">MKFLTGCLSIVLQTWDIVYGCLKSASFDCVYNCKMVV</sequence>
<name>A0A2P2J435_RHIMU</name>
<proteinExistence type="predicted"/>
<organism evidence="2">
    <name type="scientific">Rhizophora mucronata</name>
    <name type="common">Asiatic mangrove</name>
    <dbReference type="NCBI Taxonomy" id="61149"/>
    <lineage>
        <taxon>Eukaryota</taxon>
        <taxon>Viridiplantae</taxon>
        <taxon>Streptophyta</taxon>
        <taxon>Embryophyta</taxon>
        <taxon>Tracheophyta</taxon>
        <taxon>Spermatophyta</taxon>
        <taxon>Magnoliopsida</taxon>
        <taxon>eudicotyledons</taxon>
        <taxon>Gunneridae</taxon>
        <taxon>Pentapetalae</taxon>
        <taxon>rosids</taxon>
        <taxon>fabids</taxon>
        <taxon>Malpighiales</taxon>
        <taxon>Rhizophoraceae</taxon>
        <taxon>Rhizophora</taxon>
    </lineage>
</organism>
<dbReference type="EMBL" id="GGEC01007765">
    <property type="protein sequence ID" value="MBW88248.1"/>
    <property type="molecule type" value="Transcribed_RNA"/>
</dbReference>
<feature type="signal peptide" evidence="1">
    <location>
        <begin position="1"/>
        <end position="20"/>
    </location>
</feature>
<evidence type="ECO:0000313" key="2">
    <source>
        <dbReference type="EMBL" id="MBW88248.1"/>
    </source>
</evidence>
<reference evidence="2" key="1">
    <citation type="submission" date="2018-02" db="EMBL/GenBank/DDBJ databases">
        <title>Rhizophora mucronata_Transcriptome.</title>
        <authorList>
            <person name="Meera S.P."/>
            <person name="Sreeshan A."/>
            <person name="Augustine A."/>
        </authorList>
    </citation>
    <scope>NUCLEOTIDE SEQUENCE</scope>
    <source>
        <tissue evidence="2">Leaf</tissue>
    </source>
</reference>
<evidence type="ECO:0000256" key="1">
    <source>
        <dbReference type="SAM" id="SignalP"/>
    </source>
</evidence>
<accession>A0A2P2J435</accession>
<dbReference type="AlphaFoldDB" id="A0A2P2J435"/>
<feature type="chain" id="PRO_5015123648" evidence="1">
    <location>
        <begin position="21"/>
        <end position="37"/>
    </location>
</feature>
<protein>
    <submittedName>
        <fullName evidence="2">Uncharacterized protein</fullName>
    </submittedName>
</protein>